<sequence>MADSNEHLDLPDNEEELEKVHDELAERVMWNFSLARNYRSSKQIMGKSVDEWFSRLHNAYHKIHEMEEIEERPNMSSYFGLIPIKTNAVKSYMVSKFINPGNPPFNITPTPIVELPKDKQEQGLERVKARLLATLIEKGLPSEALLDDNNMLLPEVAKIIEQQSKLVKETLREEELRIATEATGKMIKLIKDQLIEGDFTNAVSECFFDVALMPVMVVGFENEAVTDHVWEKNKFVKKTVIRPKFRRISPMNAYFAPDATNAQDGAFFIELCKRSKAQLAGFIGSEDLGYFDDVLKEIIELGDNNWLGNEFEDEYLSNGLNDDEIHILRCQMLVSGKDLCEYGIKIDDKDLYQYFNADIEVCNHRVIRCTIVPHPKGERTYFSASYKRIAGCPYGISVGMMIYDRQLAINRVQYAMLLNADYSAGPMVEVDVMAFDNPTDVTLKPFSRVFSNTTASGGRGITSHYVQPTYPTLYTFLTNQIRLADDECGLPSFLNGNAGIGGAGSTLGGLAMMTDNAVLGLEDCAFNIDEYFIRPAVTLMYARNLLGDDESVKADAKIVATGLLGLKAELEKAKQLAGLVPQMGQIAQTGVIPEQMYADTVRDYFKSLGLDTDRYMPSNGVQSDLNNIQHQSSVSGLDGRSLRVM</sequence>
<dbReference type="EMBL" id="JALJCU010000008">
    <property type="protein sequence ID" value="MCQ9120966.1"/>
    <property type="molecule type" value="Genomic_DNA"/>
</dbReference>
<gene>
    <name evidence="1" type="ORF">MUU45_000784</name>
</gene>
<dbReference type="Proteomes" id="UP001206350">
    <property type="component" value="Unassembled WGS sequence"/>
</dbReference>
<accession>A0AAW5LC47</accession>
<protein>
    <submittedName>
        <fullName evidence="1">Uncharacterized protein</fullName>
    </submittedName>
</protein>
<reference evidence="1 2" key="1">
    <citation type="journal article" date="2022" name="Microbiol. Spectr.">
        <title>Microbiota of the Pregnant Mouse: Characterization of the Bacterial Communities in the Oral Cavity, Lung, Intestine, and Vagina through Culture and DNA Sequencing.</title>
        <authorList>
            <person name="Greenberg J.M."/>
            <person name="Romero R."/>
            <person name="Winters A.D."/>
            <person name="Galaz J."/>
            <person name="Garcia-Flores V."/>
            <person name="Arenas-Hernandez M."/>
            <person name="Panzer J."/>
            <person name="Shaffer Z."/>
            <person name="Kracht D.J."/>
            <person name="Gomez-Lopez N."/>
            <person name="Theis K.R."/>
        </authorList>
    </citation>
    <scope>NUCLEOTIDE SEQUENCE [LARGE SCALE GENOMIC DNA]</scope>
    <source>
        <strain evidence="1 2">MAC-C1-H1</strain>
    </source>
</reference>
<evidence type="ECO:0000313" key="2">
    <source>
        <dbReference type="Proteomes" id="UP001206350"/>
    </source>
</evidence>
<evidence type="ECO:0000313" key="1">
    <source>
        <dbReference type="EMBL" id="MCQ9120966.1"/>
    </source>
</evidence>
<dbReference type="AlphaFoldDB" id="A0AAW5LC47"/>
<organism evidence="1 2">
    <name type="scientific">Rodentibacter pneumotropicus</name>
    <dbReference type="NCBI Taxonomy" id="758"/>
    <lineage>
        <taxon>Bacteria</taxon>
        <taxon>Pseudomonadati</taxon>
        <taxon>Pseudomonadota</taxon>
        <taxon>Gammaproteobacteria</taxon>
        <taxon>Pasteurellales</taxon>
        <taxon>Pasteurellaceae</taxon>
        <taxon>Rodentibacter</taxon>
    </lineage>
</organism>
<name>A0AAW5LC47_9PAST</name>
<dbReference type="RefSeq" id="WP_077664425.1">
    <property type="nucleotide sequence ID" value="NZ_JALJCU010000008.1"/>
</dbReference>
<proteinExistence type="predicted"/>
<comment type="caution">
    <text evidence="1">The sequence shown here is derived from an EMBL/GenBank/DDBJ whole genome shotgun (WGS) entry which is preliminary data.</text>
</comment>
<keyword evidence="2" id="KW-1185">Reference proteome</keyword>